<evidence type="ECO:0000256" key="3">
    <source>
        <dbReference type="ARBA" id="ARBA00023054"/>
    </source>
</evidence>
<protein>
    <submittedName>
        <fullName evidence="7">DNA recombination protein rmuC</fullName>
    </submittedName>
</protein>
<reference evidence="7 8" key="1">
    <citation type="submission" date="2019-01" db="EMBL/GenBank/DDBJ databases">
        <authorList>
            <consortium name="Pathogen Informatics"/>
        </authorList>
    </citation>
    <scope>NUCLEOTIDE SEQUENCE [LARGE SCALE GENOMIC DNA]</scope>
    <source>
        <strain evidence="7 8">NCTC10138</strain>
    </source>
</reference>
<evidence type="ECO:0000256" key="4">
    <source>
        <dbReference type="ARBA" id="ARBA00023172"/>
    </source>
</evidence>
<evidence type="ECO:0000313" key="8">
    <source>
        <dbReference type="Proteomes" id="UP000289841"/>
    </source>
</evidence>
<dbReference type="AlphaFoldDB" id="A0A449BBY8"/>
<keyword evidence="6" id="KW-1133">Transmembrane helix</keyword>
<keyword evidence="6" id="KW-0472">Membrane</keyword>
<keyword evidence="3 5" id="KW-0175">Coiled coil</keyword>
<dbReference type="PANTHER" id="PTHR30563">
    <property type="entry name" value="DNA RECOMBINATION PROTEIN RMUC"/>
    <property type="match status" value="1"/>
</dbReference>
<gene>
    <name evidence="7" type="primary">rmuC</name>
    <name evidence="7" type="ORF">NCTC10138_00301</name>
</gene>
<keyword evidence="4" id="KW-0233">DNA recombination</keyword>
<sequence>MIEYVILGFLVLVILLLVLLIFKGKRNDNNSNDLIDKQKDIQTQLKLYLKDEYSDLKLDLLKLVNESNEKNKNNLLEFREIMVKKIDDQLKNINDKVDNRLGEGFKKTQETFVNVVERLTKIDEAQKNIEKLSGEVFSLNNILTDKKTRGTFGEIQLHHLLNAVLGDNDELYQEQKQLSNGNIADVIIYAPKPLGSIIVDSKFPLNSYQNMYDKNLSSSDQILAIKQFKNDIKKHIDDISKKYIIINETSDQAIMFIPAEAIFAEIISNHSDLIDYSNKKKVWLVSPTTLISTLTIIQTIVKNMERDKQARLIVEELKLLAIEFNRYAERWSKLERTADTLTKDIKDVNVTTNKISNKFKLIEEGKLNQLENLKLEDNE</sequence>
<dbReference type="STRING" id="1278311.GCA_000428705_00456"/>
<evidence type="ECO:0000256" key="1">
    <source>
        <dbReference type="ARBA" id="ARBA00003416"/>
    </source>
</evidence>
<dbReference type="GO" id="GO:0006310">
    <property type="term" value="P:DNA recombination"/>
    <property type="evidence" value="ECO:0007669"/>
    <property type="project" value="UniProtKB-KW"/>
</dbReference>
<name>A0A449BBY8_HAPAX</name>
<feature type="coiled-coil region" evidence="5">
    <location>
        <begin position="115"/>
        <end position="142"/>
    </location>
</feature>
<dbReference type="PANTHER" id="PTHR30563:SF0">
    <property type="entry name" value="DNA RECOMBINATION PROTEIN RMUC"/>
    <property type="match status" value="1"/>
</dbReference>
<dbReference type="RefSeq" id="WP_052589702.1">
    <property type="nucleotide sequence ID" value="NZ_LR215048.1"/>
</dbReference>
<evidence type="ECO:0000256" key="2">
    <source>
        <dbReference type="ARBA" id="ARBA00009840"/>
    </source>
</evidence>
<evidence type="ECO:0000313" key="7">
    <source>
        <dbReference type="EMBL" id="VEU79948.1"/>
    </source>
</evidence>
<comment type="similarity">
    <text evidence="2">Belongs to the RmuC family.</text>
</comment>
<evidence type="ECO:0000256" key="6">
    <source>
        <dbReference type="SAM" id="Phobius"/>
    </source>
</evidence>
<proteinExistence type="inferred from homology"/>
<evidence type="ECO:0000256" key="5">
    <source>
        <dbReference type="SAM" id="Coils"/>
    </source>
</evidence>
<dbReference type="InterPro" id="IPR003798">
    <property type="entry name" value="DNA_recombination_RmuC"/>
</dbReference>
<dbReference type="Proteomes" id="UP000289841">
    <property type="component" value="Chromosome"/>
</dbReference>
<organism evidence="7 8">
    <name type="scientific">Haploplasma axanthum</name>
    <name type="common">Acholeplasma axanthum</name>
    <dbReference type="NCBI Taxonomy" id="29552"/>
    <lineage>
        <taxon>Bacteria</taxon>
        <taxon>Bacillati</taxon>
        <taxon>Mycoplasmatota</taxon>
        <taxon>Mollicutes</taxon>
        <taxon>Acholeplasmatales</taxon>
        <taxon>Acholeplasmataceae</taxon>
        <taxon>Haploplasma</taxon>
    </lineage>
</organism>
<dbReference type="KEGG" id="aaxa:NCTC10138_00301"/>
<comment type="function">
    <text evidence="1">Involved in DNA recombination.</text>
</comment>
<dbReference type="OrthoDB" id="370725at2"/>
<accession>A0A449BBY8</accession>
<feature type="transmembrane region" description="Helical" evidence="6">
    <location>
        <begin position="6"/>
        <end position="22"/>
    </location>
</feature>
<keyword evidence="8" id="KW-1185">Reference proteome</keyword>
<dbReference type="Pfam" id="PF02646">
    <property type="entry name" value="RmuC"/>
    <property type="match status" value="1"/>
</dbReference>
<dbReference type="EMBL" id="LR215048">
    <property type="protein sequence ID" value="VEU79948.1"/>
    <property type="molecule type" value="Genomic_DNA"/>
</dbReference>
<keyword evidence="6" id="KW-0812">Transmembrane</keyword>